<keyword evidence="7" id="KW-0812">Transmembrane</keyword>
<evidence type="ECO:0000256" key="3">
    <source>
        <dbReference type="ARBA" id="ARBA00007691"/>
    </source>
</evidence>
<evidence type="ECO:0000256" key="7">
    <source>
        <dbReference type="SAM" id="Phobius"/>
    </source>
</evidence>
<name>A0A9J7MI46_BRAFL</name>
<dbReference type="Proteomes" id="UP000001554">
    <property type="component" value="Chromosome 2"/>
</dbReference>
<evidence type="ECO:0000256" key="4">
    <source>
        <dbReference type="ARBA" id="ARBA00023034"/>
    </source>
</evidence>
<dbReference type="InterPro" id="IPR029207">
    <property type="entry name" value="FAM198"/>
</dbReference>
<sequence>MAMSWTSGRIKMVIGIFIMSFCGFFLFASYSYGIKNRNTSINLPGFLDNHVKKQKMVSNHADAEYPSDETIHSEVESHLKTNVPNSLQYDRSKSTKTPVIDIVEERLDEKVPGEDKGMVTETKDLHLQNIKTVVSKPNGRSDSKSLRKKSNHSPIQRSRAPEWFSADDIDKMIHLATWNISHLENIPHHPKVDKIVFDKHGNFEIQPTTNDHLSVCTDQCAVLKSYRDMFEVVAYHLDRVLGWDRALPAVARAFTGLGHLGLRYEDGRARPLIWWDPDLIHGGDFQEDQNSFELDWSTYQSILRARCWADGRKPRPWDRCSVVHLEWARLAMFDFLLQVYDRLDRNCCGFRPTEQDKCESDGRTADCDNPDAQLMLVHIFSNRNDPSRLVFLDNAGVAERQEDNLDFRLLAGIDEVPRRAVEVLKSGRLAELLLRSLQVDRVFWKTQDRDNLTKYVHILQKRGQILADYIDEQGIALVDDY</sequence>
<accession>A0A9J7MI46</accession>
<protein>
    <submittedName>
        <fullName evidence="9">Golgi-associated kinase 1A-like</fullName>
    </submittedName>
</protein>
<keyword evidence="4" id="KW-0333">Golgi apparatus</keyword>
<keyword evidence="8" id="KW-1185">Reference proteome</keyword>
<dbReference type="PANTHER" id="PTHR15905:SF5">
    <property type="entry name" value="GOLGI-ASSOCIATED KINASE 1A"/>
    <property type="match status" value="1"/>
</dbReference>
<dbReference type="KEGG" id="bfo:118410508"/>
<comment type="similarity">
    <text evidence="3">Belongs to the GASK family.</text>
</comment>
<evidence type="ECO:0000256" key="1">
    <source>
        <dbReference type="ARBA" id="ARBA00004308"/>
    </source>
</evidence>
<evidence type="ECO:0000256" key="5">
    <source>
        <dbReference type="ARBA" id="ARBA00023136"/>
    </source>
</evidence>
<dbReference type="RefSeq" id="XP_035668149.1">
    <property type="nucleotide sequence ID" value="XM_035812256.1"/>
</dbReference>
<organism evidence="8 9">
    <name type="scientific">Branchiostoma floridae</name>
    <name type="common">Florida lancelet</name>
    <name type="synonym">Amphioxus</name>
    <dbReference type="NCBI Taxonomy" id="7739"/>
    <lineage>
        <taxon>Eukaryota</taxon>
        <taxon>Metazoa</taxon>
        <taxon>Chordata</taxon>
        <taxon>Cephalochordata</taxon>
        <taxon>Leptocardii</taxon>
        <taxon>Amphioxiformes</taxon>
        <taxon>Branchiostomatidae</taxon>
        <taxon>Branchiostoma</taxon>
    </lineage>
</organism>
<dbReference type="PANTHER" id="PTHR15905">
    <property type="entry name" value="GOLGI-ASSOCIATED KINASE 1B-RELATED"/>
    <property type="match status" value="1"/>
</dbReference>
<dbReference type="Pfam" id="PF15051">
    <property type="entry name" value="FAM198"/>
    <property type="match status" value="1"/>
</dbReference>
<reference evidence="9" key="2">
    <citation type="submission" date="2025-08" db="UniProtKB">
        <authorList>
            <consortium name="RefSeq"/>
        </authorList>
    </citation>
    <scope>IDENTIFICATION</scope>
    <source>
        <strain evidence="9">S238N-H82</strain>
        <tissue evidence="9">Testes</tissue>
    </source>
</reference>
<dbReference type="AlphaFoldDB" id="A0A9J7MI46"/>
<feature type="transmembrane region" description="Helical" evidence="7">
    <location>
        <begin position="12"/>
        <end position="32"/>
    </location>
</feature>
<comment type="subcellular location">
    <subcellularLocation>
        <location evidence="1">Endomembrane system</location>
    </subcellularLocation>
    <subcellularLocation>
        <location evidence="2">Golgi apparatus</location>
    </subcellularLocation>
</comment>
<evidence type="ECO:0000256" key="2">
    <source>
        <dbReference type="ARBA" id="ARBA00004555"/>
    </source>
</evidence>
<dbReference type="GO" id="GO:0005794">
    <property type="term" value="C:Golgi apparatus"/>
    <property type="evidence" value="ECO:0000318"/>
    <property type="project" value="GO_Central"/>
</dbReference>
<dbReference type="OrthoDB" id="10011371at2759"/>
<evidence type="ECO:0000313" key="9">
    <source>
        <dbReference type="RefSeq" id="XP_035668149.1"/>
    </source>
</evidence>
<dbReference type="GeneID" id="118410508"/>
<feature type="region of interest" description="Disordered" evidence="6">
    <location>
        <begin position="133"/>
        <end position="159"/>
    </location>
</feature>
<gene>
    <name evidence="9" type="primary">LOC118410508</name>
</gene>
<keyword evidence="5 7" id="KW-0472">Membrane</keyword>
<evidence type="ECO:0000313" key="8">
    <source>
        <dbReference type="Proteomes" id="UP000001554"/>
    </source>
</evidence>
<evidence type="ECO:0000256" key="6">
    <source>
        <dbReference type="SAM" id="MobiDB-lite"/>
    </source>
</evidence>
<keyword evidence="7" id="KW-1133">Transmembrane helix</keyword>
<reference evidence="8" key="1">
    <citation type="journal article" date="2020" name="Nat. Ecol. Evol.">
        <title>Deeply conserved synteny resolves early events in vertebrate evolution.</title>
        <authorList>
            <person name="Simakov O."/>
            <person name="Marletaz F."/>
            <person name="Yue J.X."/>
            <person name="O'Connell B."/>
            <person name="Jenkins J."/>
            <person name="Brandt A."/>
            <person name="Calef R."/>
            <person name="Tung C.H."/>
            <person name="Huang T.K."/>
            <person name="Schmutz J."/>
            <person name="Satoh N."/>
            <person name="Yu J.K."/>
            <person name="Putnam N.H."/>
            <person name="Green R.E."/>
            <person name="Rokhsar D.S."/>
        </authorList>
    </citation>
    <scope>NUCLEOTIDE SEQUENCE [LARGE SCALE GENOMIC DNA]</scope>
    <source>
        <strain evidence="8">S238N-H82</strain>
    </source>
</reference>
<proteinExistence type="inferred from homology"/>